<feature type="region of interest" description="Disordered" evidence="1">
    <location>
        <begin position="1"/>
        <end position="36"/>
    </location>
</feature>
<feature type="compositionally biased region" description="Basic residues" evidence="1">
    <location>
        <begin position="22"/>
        <end position="36"/>
    </location>
</feature>
<dbReference type="RefSeq" id="WP_184196880.1">
    <property type="nucleotide sequence ID" value="NZ_JACHGW010000002.1"/>
</dbReference>
<evidence type="ECO:0000256" key="1">
    <source>
        <dbReference type="SAM" id="MobiDB-lite"/>
    </source>
</evidence>
<reference evidence="3 4" key="1">
    <citation type="submission" date="2020-08" db="EMBL/GenBank/DDBJ databases">
        <title>Genomic Encyclopedia of Type Strains, Phase IV (KMG-IV): sequencing the most valuable type-strain genomes for metagenomic binning, comparative biology and taxonomic classification.</title>
        <authorList>
            <person name="Goeker M."/>
        </authorList>
    </citation>
    <scope>NUCLEOTIDE SEQUENCE [LARGE SCALE GENOMIC DNA]</scope>
    <source>
        <strain evidence="3 4">DSM 23562</strain>
    </source>
</reference>
<dbReference type="Proteomes" id="UP000520814">
    <property type="component" value="Unassembled WGS sequence"/>
</dbReference>
<keyword evidence="2" id="KW-0472">Membrane</keyword>
<name>A0A7W9SQI0_ARMRO</name>
<comment type="caution">
    <text evidence="3">The sequence shown here is derived from an EMBL/GenBank/DDBJ whole genome shotgun (WGS) entry which is preliminary data.</text>
</comment>
<protein>
    <submittedName>
        <fullName evidence="3">Uncharacterized protein</fullName>
    </submittedName>
</protein>
<feature type="transmembrane region" description="Helical" evidence="2">
    <location>
        <begin position="40"/>
        <end position="57"/>
    </location>
</feature>
<keyword evidence="2" id="KW-0812">Transmembrane</keyword>
<evidence type="ECO:0000313" key="4">
    <source>
        <dbReference type="Proteomes" id="UP000520814"/>
    </source>
</evidence>
<dbReference type="EMBL" id="JACHGW010000002">
    <property type="protein sequence ID" value="MBB6050962.1"/>
    <property type="molecule type" value="Genomic_DNA"/>
</dbReference>
<dbReference type="AlphaFoldDB" id="A0A7W9SQI0"/>
<accession>A0A7W9SQI0</accession>
<proteinExistence type="predicted"/>
<evidence type="ECO:0000256" key="2">
    <source>
        <dbReference type="SAM" id="Phobius"/>
    </source>
</evidence>
<feature type="transmembrane region" description="Helical" evidence="2">
    <location>
        <begin position="77"/>
        <end position="95"/>
    </location>
</feature>
<keyword evidence="4" id="KW-1185">Reference proteome</keyword>
<evidence type="ECO:0000313" key="3">
    <source>
        <dbReference type="EMBL" id="MBB6050962.1"/>
    </source>
</evidence>
<sequence>MNQAEEKSPPTAPPATPPKMVAVRRRTRRRRSAPPVRRKTLSVLLVCFVVVFILAAVPELRNAIASYLHQLFGGKRMPVEVVALLLAGLVLVYLIPGVEDKVLVAVGLRKRSRSRNSHR</sequence>
<organism evidence="3 4">
    <name type="scientific">Armatimonas rosea</name>
    <dbReference type="NCBI Taxonomy" id="685828"/>
    <lineage>
        <taxon>Bacteria</taxon>
        <taxon>Bacillati</taxon>
        <taxon>Armatimonadota</taxon>
        <taxon>Armatimonadia</taxon>
        <taxon>Armatimonadales</taxon>
        <taxon>Armatimonadaceae</taxon>
        <taxon>Armatimonas</taxon>
    </lineage>
</organism>
<gene>
    <name evidence="3" type="ORF">HNQ39_002753</name>
</gene>
<keyword evidence="2" id="KW-1133">Transmembrane helix</keyword>